<organism evidence="1 2">
    <name type="scientific">Arthrobacter silviterrae</name>
    <dbReference type="NCBI Taxonomy" id="2026658"/>
    <lineage>
        <taxon>Bacteria</taxon>
        <taxon>Bacillati</taxon>
        <taxon>Actinomycetota</taxon>
        <taxon>Actinomycetes</taxon>
        <taxon>Micrococcales</taxon>
        <taxon>Micrococcaceae</taxon>
        <taxon>Arthrobacter</taxon>
    </lineage>
</organism>
<accession>A0ABX0DDK8</accession>
<sequence length="72" mass="7073">MNTWRTTTGAQQARPRRGVEIIAVAALIALIGGGAAAASSNAGAMQGAGPQQHQVQIAADPSHGTAAGLVAK</sequence>
<comment type="caution">
    <text evidence="1">The sequence shown here is derived from an EMBL/GenBank/DDBJ whole genome shotgun (WGS) entry which is preliminary data.</text>
</comment>
<keyword evidence="2" id="KW-1185">Reference proteome</keyword>
<proteinExistence type="predicted"/>
<dbReference type="EMBL" id="JAAKZI010000034">
    <property type="protein sequence ID" value="NGN84997.1"/>
    <property type="molecule type" value="Genomic_DNA"/>
</dbReference>
<protein>
    <submittedName>
        <fullName evidence="1">Uncharacterized protein</fullName>
    </submittedName>
</protein>
<dbReference type="Proteomes" id="UP000479226">
    <property type="component" value="Unassembled WGS sequence"/>
</dbReference>
<name>A0ABX0DDK8_9MICC</name>
<evidence type="ECO:0000313" key="2">
    <source>
        <dbReference type="Proteomes" id="UP000479226"/>
    </source>
</evidence>
<evidence type="ECO:0000313" key="1">
    <source>
        <dbReference type="EMBL" id="NGN84997.1"/>
    </source>
</evidence>
<reference evidence="1 2" key="1">
    <citation type="submission" date="2020-02" db="EMBL/GenBank/DDBJ databases">
        <title>Genome sequence of the type strain DSM 27180 of Arthrobacter silviterrae.</title>
        <authorList>
            <person name="Gao J."/>
            <person name="Sun J."/>
        </authorList>
    </citation>
    <scope>NUCLEOTIDE SEQUENCE [LARGE SCALE GENOMIC DNA]</scope>
    <source>
        <strain evidence="1 2">DSM 27180</strain>
    </source>
</reference>
<dbReference type="RefSeq" id="WP_165183222.1">
    <property type="nucleotide sequence ID" value="NZ_JAAKZI010000034.1"/>
</dbReference>
<gene>
    <name evidence="1" type="ORF">G6N77_16260</name>
</gene>